<dbReference type="Proteomes" id="UP000001812">
    <property type="component" value="Chromosome I"/>
</dbReference>
<dbReference type="AlphaFoldDB" id="A0A0E1W5Y5"/>
<organism evidence="2">
    <name type="scientific">Burkholderia pseudomallei 1710a</name>
    <dbReference type="NCBI Taxonomy" id="320371"/>
    <lineage>
        <taxon>Bacteria</taxon>
        <taxon>Pseudomonadati</taxon>
        <taxon>Pseudomonadota</taxon>
        <taxon>Betaproteobacteria</taxon>
        <taxon>Burkholderiales</taxon>
        <taxon>Burkholderiaceae</taxon>
        <taxon>Burkholderia</taxon>
        <taxon>pseudomallei group</taxon>
    </lineage>
</organism>
<feature type="region of interest" description="Disordered" evidence="1">
    <location>
        <begin position="1"/>
        <end position="42"/>
    </location>
</feature>
<dbReference type="EMBL" id="CM000832">
    <property type="protein sequence ID" value="EET08563.1"/>
    <property type="molecule type" value="Genomic_DNA"/>
</dbReference>
<reference evidence="2" key="1">
    <citation type="submission" date="2009-05" db="EMBL/GenBank/DDBJ databases">
        <authorList>
            <person name="Harkins D.M."/>
            <person name="DeShazer D."/>
            <person name="Woods D.E."/>
            <person name="Brinkac L.M."/>
            <person name="Brown K.A."/>
            <person name="Hung G.C."/>
            <person name="Tuanyok A."/>
            <person name="Zhang B."/>
            <person name="Nierman W.C."/>
        </authorList>
    </citation>
    <scope>NUCLEOTIDE SEQUENCE [LARGE SCALE GENOMIC DNA]</scope>
    <source>
        <strain evidence="2">1710a</strain>
    </source>
</reference>
<dbReference type="HOGENOM" id="CLU_2841348_0_0_4"/>
<gene>
    <name evidence="2" type="ORF">BURPS1710A_0068</name>
</gene>
<name>A0A0E1W5Y5_BURPE</name>
<proteinExistence type="predicted"/>
<sequence length="65" mass="6712">MKNGGAGVGVVRRAHVPRRLDDGEREMNRPGERAGGASGACDARVPLAGAGVAQMEERAGSARRI</sequence>
<feature type="compositionally biased region" description="Basic and acidic residues" evidence="1">
    <location>
        <begin position="18"/>
        <end position="32"/>
    </location>
</feature>
<dbReference type="RefSeq" id="WP_004524379.1">
    <property type="nucleotide sequence ID" value="NZ_CM000832.1"/>
</dbReference>
<accession>A0A0E1W5Y5</accession>
<evidence type="ECO:0000313" key="2">
    <source>
        <dbReference type="EMBL" id="EET08563.1"/>
    </source>
</evidence>
<protein>
    <submittedName>
        <fullName evidence="2">Uncharacterized protein</fullName>
    </submittedName>
</protein>
<evidence type="ECO:0000256" key="1">
    <source>
        <dbReference type="SAM" id="MobiDB-lite"/>
    </source>
</evidence>